<dbReference type="EMBL" id="LWAE01000001">
    <property type="protein sequence ID" value="KZL94382.1"/>
    <property type="molecule type" value="Genomic_DNA"/>
</dbReference>
<dbReference type="PATRIC" id="fig|1121326.3.peg.1405"/>
<proteinExistence type="predicted"/>
<dbReference type="RefSeq" id="WP_066619845.1">
    <property type="nucleotide sequence ID" value="NZ_FQXL01000079.1"/>
</dbReference>
<protein>
    <submittedName>
        <fullName evidence="1">Uncharacterized protein</fullName>
    </submittedName>
</protein>
<reference evidence="1 2" key="1">
    <citation type="submission" date="2016-04" db="EMBL/GenBank/DDBJ databases">
        <title>Genome sequence of Clostridium magnum DSM 2767.</title>
        <authorList>
            <person name="Poehlein A."/>
            <person name="Uhlig R."/>
            <person name="Fischer R."/>
            <person name="Bahl H."/>
            <person name="Daniel R."/>
        </authorList>
    </citation>
    <scope>NUCLEOTIDE SEQUENCE [LARGE SCALE GENOMIC DNA]</scope>
    <source>
        <strain evidence="1 2">DSM 2767</strain>
    </source>
</reference>
<sequence>MFDENLAKKIEGLKIWTDEQKHYISNHLYFKKIKDYLMNEYGGEVYDPILHYEFCTNILDTEEYNSTLYFCIHYKPKDFPIISCVGFRIMYSYVVYKKDNSLWEKFEAYRKSDEVCLQGAGEDKYPKIYRDEYSRSWQKDGFHKILTYPELE</sequence>
<organism evidence="1 2">
    <name type="scientific">Clostridium magnum DSM 2767</name>
    <dbReference type="NCBI Taxonomy" id="1121326"/>
    <lineage>
        <taxon>Bacteria</taxon>
        <taxon>Bacillati</taxon>
        <taxon>Bacillota</taxon>
        <taxon>Clostridia</taxon>
        <taxon>Eubacteriales</taxon>
        <taxon>Clostridiaceae</taxon>
        <taxon>Clostridium</taxon>
    </lineage>
</organism>
<evidence type="ECO:0000313" key="2">
    <source>
        <dbReference type="Proteomes" id="UP000076603"/>
    </source>
</evidence>
<dbReference type="AlphaFoldDB" id="A0A161YTF7"/>
<gene>
    <name evidence="1" type="ORF">CLMAG_14350</name>
</gene>
<keyword evidence="2" id="KW-1185">Reference proteome</keyword>
<comment type="caution">
    <text evidence="1">The sequence shown here is derived from an EMBL/GenBank/DDBJ whole genome shotgun (WGS) entry which is preliminary data.</text>
</comment>
<accession>A0A161YTF7</accession>
<dbReference type="Proteomes" id="UP000076603">
    <property type="component" value="Unassembled WGS sequence"/>
</dbReference>
<evidence type="ECO:0000313" key="1">
    <source>
        <dbReference type="EMBL" id="KZL94382.1"/>
    </source>
</evidence>
<name>A0A161YTF7_9CLOT</name>